<name>A0AAD5TL67_9FUNG</name>
<keyword evidence="4" id="KW-1185">Reference proteome</keyword>
<reference evidence="3" key="1">
    <citation type="submission" date="2020-05" db="EMBL/GenBank/DDBJ databases">
        <title>Phylogenomic resolution of chytrid fungi.</title>
        <authorList>
            <person name="Stajich J.E."/>
            <person name="Amses K."/>
            <person name="Simmons R."/>
            <person name="Seto K."/>
            <person name="Myers J."/>
            <person name="Bonds A."/>
            <person name="Quandt C.A."/>
            <person name="Barry K."/>
            <person name="Liu P."/>
            <person name="Grigoriev I."/>
            <person name="Longcore J.E."/>
            <person name="James T.Y."/>
        </authorList>
    </citation>
    <scope>NUCLEOTIDE SEQUENCE</scope>
    <source>
        <strain evidence="3">JEL0379</strain>
    </source>
</reference>
<keyword evidence="1" id="KW-0732">Signal</keyword>
<evidence type="ECO:0000259" key="2">
    <source>
        <dbReference type="Pfam" id="PF05922"/>
    </source>
</evidence>
<dbReference type="Pfam" id="PF05922">
    <property type="entry name" value="Inhibitor_I9"/>
    <property type="match status" value="1"/>
</dbReference>
<dbReference type="InterPro" id="IPR037045">
    <property type="entry name" value="S8pro/Inhibitor_I9_sf"/>
</dbReference>
<evidence type="ECO:0000256" key="1">
    <source>
        <dbReference type="SAM" id="SignalP"/>
    </source>
</evidence>
<dbReference type="EMBL" id="JADGJQ010000030">
    <property type="protein sequence ID" value="KAJ3177882.1"/>
    <property type="molecule type" value="Genomic_DNA"/>
</dbReference>
<proteinExistence type="predicted"/>
<gene>
    <name evidence="3" type="ORF">HDU87_004164</name>
</gene>
<dbReference type="Gene3D" id="3.30.70.80">
    <property type="entry name" value="Peptidase S8 propeptide/proteinase inhibitor I9"/>
    <property type="match status" value="1"/>
</dbReference>
<feature type="signal peptide" evidence="1">
    <location>
        <begin position="1"/>
        <end position="26"/>
    </location>
</feature>
<evidence type="ECO:0000313" key="4">
    <source>
        <dbReference type="Proteomes" id="UP001212152"/>
    </source>
</evidence>
<comment type="caution">
    <text evidence="3">The sequence shown here is derived from an EMBL/GenBank/DDBJ whole genome shotgun (WGS) entry which is preliminary data.</text>
</comment>
<feature type="chain" id="PRO_5042157003" description="Inhibitor I9 domain-containing protein" evidence="1">
    <location>
        <begin position="27"/>
        <end position="124"/>
    </location>
</feature>
<dbReference type="SUPFAM" id="SSF54897">
    <property type="entry name" value="Protease propeptides/inhibitors"/>
    <property type="match status" value="1"/>
</dbReference>
<dbReference type="AlphaFoldDB" id="A0AAD5TL67"/>
<accession>A0AAD5TL67</accession>
<dbReference type="InterPro" id="IPR010259">
    <property type="entry name" value="S8pro/Inhibitor_I9"/>
</dbReference>
<evidence type="ECO:0000313" key="3">
    <source>
        <dbReference type="EMBL" id="KAJ3177882.1"/>
    </source>
</evidence>
<feature type="domain" description="Inhibitor I9" evidence="2">
    <location>
        <begin position="52"/>
        <end position="118"/>
    </location>
</feature>
<organism evidence="3 4">
    <name type="scientific">Geranomyces variabilis</name>
    <dbReference type="NCBI Taxonomy" id="109894"/>
    <lineage>
        <taxon>Eukaryota</taxon>
        <taxon>Fungi</taxon>
        <taxon>Fungi incertae sedis</taxon>
        <taxon>Chytridiomycota</taxon>
        <taxon>Chytridiomycota incertae sedis</taxon>
        <taxon>Chytridiomycetes</taxon>
        <taxon>Spizellomycetales</taxon>
        <taxon>Powellomycetaceae</taxon>
        <taxon>Geranomyces</taxon>
    </lineage>
</organism>
<dbReference type="Proteomes" id="UP001212152">
    <property type="component" value="Unassembled WGS sequence"/>
</dbReference>
<protein>
    <recommendedName>
        <fullName evidence="2">Inhibitor I9 domain-containing protein</fullName>
    </recommendedName>
</protein>
<sequence length="124" mass="13086">MRLSVTATLFAVLLAFAMLVSSGVHASAEAQLFKQEPAADTDPGVSIQDFKKYIVSFKETASTATMDAVMAKVAQVGGRIVNQFSLIPGIVVEIPAQLATLLSTVPDVESVEEDKPMHALPVGI</sequence>